<name>A0A5B0EB87_9MICC</name>
<dbReference type="Gene3D" id="3.90.850.10">
    <property type="entry name" value="Fumarylacetoacetase-like, C-terminal domain"/>
    <property type="match status" value="1"/>
</dbReference>
<dbReference type="SUPFAM" id="SSF56529">
    <property type="entry name" value="FAH"/>
    <property type="match status" value="1"/>
</dbReference>
<organism evidence="4 5">
    <name type="scientific">Paeniglutamicibacter gangotriensis</name>
    <dbReference type="NCBI Taxonomy" id="254787"/>
    <lineage>
        <taxon>Bacteria</taxon>
        <taxon>Bacillati</taxon>
        <taxon>Actinomycetota</taxon>
        <taxon>Actinomycetes</taxon>
        <taxon>Micrococcales</taxon>
        <taxon>Micrococcaceae</taxon>
        <taxon>Paeniglutamicibacter</taxon>
    </lineage>
</organism>
<dbReference type="PANTHER" id="PTHR42796:SF4">
    <property type="entry name" value="FUMARYLACETOACETATE HYDROLASE DOMAIN-CONTAINING PROTEIN 2A"/>
    <property type="match status" value="1"/>
</dbReference>
<evidence type="ECO:0000259" key="3">
    <source>
        <dbReference type="Pfam" id="PF01557"/>
    </source>
</evidence>
<keyword evidence="2" id="KW-0479">Metal-binding</keyword>
<evidence type="ECO:0000313" key="5">
    <source>
        <dbReference type="Proteomes" id="UP000323856"/>
    </source>
</evidence>
<protein>
    <submittedName>
        <fullName evidence="4">Fumarylacetoacetate hydrolase family protein</fullName>
    </submittedName>
</protein>
<keyword evidence="4" id="KW-0378">Hydrolase</keyword>
<dbReference type="Pfam" id="PF01557">
    <property type="entry name" value="FAA_hydrolase"/>
    <property type="match status" value="1"/>
</dbReference>
<dbReference type="GO" id="GO:0019752">
    <property type="term" value="P:carboxylic acid metabolic process"/>
    <property type="evidence" value="ECO:0007669"/>
    <property type="project" value="UniProtKB-ARBA"/>
</dbReference>
<feature type="domain" description="Fumarylacetoacetase-like C-terminal" evidence="3">
    <location>
        <begin position="72"/>
        <end position="275"/>
    </location>
</feature>
<evidence type="ECO:0000313" key="4">
    <source>
        <dbReference type="EMBL" id="KAA0976284.1"/>
    </source>
</evidence>
<evidence type="ECO:0000256" key="1">
    <source>
        <dbReference type="ARBA" id="ARBA00010211"/>
    </source>
</evidence>
<dbReference type="Proteomes" id="UP000323856">
    <property type="component" value="Unassembled WGS sequence"/>
</dbReference>
<gene>
    <name evidence="4" type="ORF">FQ154_11875</name>
</gene>
<reference evidence="4 5" key="1">
    <citation type="submission" date="2019-07" db="EMBL/GenBank/DDBJ databases">
        <title>Analysis of the biochemical properties, biological activity and biotechnological potential of siderophores and biosurfactants produced by Antarctic psychrotolerant bacteria.</title>
        <authorList>
            <person name="Styczynski M."/>
            <person name="Krucon T."/>
            <person name="Decewicz P."/>
            <person name="Dziewit L."/>
        </authorList>
    </citation>
    <scope>NUCLEOTIDE SEQUENCE [LARGE SCALE GENOMIC DNA]</scope>
    <source>
        <strain evidence="4 5">ANT_H27</strain>
    </source>
</reference>
<dbReference type="InterPro" id="IPR011234">
    <property type="entry name" value="Fumarylacetoacetase-like_C"/>
</dbReference>
<comment type="caution">
    <text evidence="4">The sequence shown here is derived from an EMBL/GenBank/DDBJ whole genome shotgun (WGS) entry which is preliminary data.</text>
</comment>
<dbReference type="FunFam" id="3.90.850.10:FF:000002">
    <property type="entry name" value="2-hydroxyhepta-2,4-diene-1,7-dioate isomerase"/>
    <property type="match status" value="1"/>
</dbReference>
<evidence type="ECO:0000256" key="2">
    <source>
        <dbReference type="ARBA" id="ARBA00022723"/>
    </source>
</evidence>
<dbReference type="InterPro" id="IPR051121">
    <property type="entry name" value="FAH"/>
</dbReference>
<dbReference type="RefSeq" id="WP_149619859.1">
    <property type="nucleotide sequence ID" value="NZ_VOBL01000011.1"/>
</dbReference>
<dbReference type="AlphaFoldDB" id="A0A5B0EB87"/>
<dbReference type="InterPro" id="IPR036663">
    <property type="entry name" value="Fumarylacetoacetase_C_sf"/>
</dbReference>
<sequence length="283" mass="30257">MKLATVRHGGRTTAALVVAGGYQPLPARNLSELLSLPSWKEILKDASSGHCGPDILPASAIELLNPVPNPTKVICCGLNYADHILEMGRELPEYPTLFAKFADTLTDPEAQIPADGSMDLDWEAELAVVLGSTLQDATEDEAAAAIAGYTVANDISMRDWQRRTLQWFQGKAFDHTTPLGPVLVTADELDPVAGLEVICTLNGEEVQRGNTKTLVFSAARLLSYISTFTILRPGDVVLTGTPGGVGMGMVPPRFLQDGDELLTEIPGIGTLKNRISLRVPAIA</sequence>
<accession>A0A5B0EB87</accession>
<proteinExistence type="inferred from homology"/>
<comment type="similarity">
    <text evidence="1">Belongs to the FAH family.</text>
</comment>
<dbReference type="OrthoDB" id="9805307at2"/>
<dbReference type="GO" id="GO:0016787">
    <property type="term" value="F:hydrolase activity"/>
    <property type="evidence" value="ECO:0007669"/>
    <property type="project" value="UniProtKB-KW"/>
</dbReference>
<dbReference type="PANTHER" id="PTHR42796">
    <property type="entry name" value="FUMARYLACETOACETATE HYDROLASE DOMAIN-CONTAINING PROTEIN 2A-RELATED"/>
    <property type="match status" value="1"/>
</dbReference>
<dbReference type="GO" id="GO:0016853">
    <property type="term" value="F:isomerase activity"/>
    <property type="evidence" value="ECO:0007669"/>
    <property type="project" value="UniProtKB-ARBA"/>
</dbReference>
<dbReference type="EMBL" id="VOBL01000011">
    <property type="protein sequence ID" value="KAA0976284.1"/>
    <property type="molecule type" value="Genomic_DNA"/>
</dbReference>
<dbReference type="GO" id="GO:0046872">
    <property type="term" value="F:metal ion binding"/>
    <property type="evidence" value="ECO:0007669"/>
    <property type="project" value="UniProtKB-KW"/>
</dbReference>